<dbReference type="InterPro" id="IPR020937">
    <property type="entry name" value="SecA_CS"/>
</dbReference>
<dbReference type="InterPro" id="IPR014018">
    <property type="entry name" value="SecA_motor_DEAD"/>
</dbReference>
<comment type="similarity">
    <text evidence="3 15 16">Belongs to the SecA family.</text>
</comment>
<dbReference type="SMART" id="SM00958">
    <property type="entry name" value="SecA_PP_bind"/>
    <property type="match status" value="1"/>
</dbReference>
<evidence type="ECO:0000256" key="13">
    <source>
        <dbReference type="ARBA" id="ARBA00023010"/>
    </source>
</evidence>
<dbReference type="SMART" id="SM00957">
    <property type="entry name" value="SecA_DEAD"/>
    <property type="match status" value="1"/>
</dbReference>
<keyword evidence="4 15" id="KW-0813">Transport</keyword>
<dbReference type="PROSITE" id="PS01312">
    <property type="entry name" value="SECA"/>
    <property type="match status" value="1"/>
</dbReference>
<dbReference type="HAMAP" id="MF_01382">
    <property type="entry name" value="SecA"/>
    <property type="match status" value="1"/>
</dbReference>
<feature type="binding site" evidence="15">
    <location>
        <position position="149"/>
    </location>
    <ligand>
        <name>ATP</name>
        <dbReference type="ChEBI" id="CHEBI:30616"/>
    </ligand>
</feature>
<dbReference type="Proteomes" id="UP000076404">
    <property type="component" value="Chromosome"/>
</dbReference>
<dbReference type="AlphaFoldDB" id="A0A143BKP9"/>
<keyword evidence="13 15" id="KW-0811">Translocation</keyword>
<evidence type="ECO:0000256" key="8">
    <source>
        <dbReference type="ARBA" id="ARBA00022741"/>
    </source>
</evidence>
<evidence type="ECO:0000256" key="2">
    <source>
        <dbReference type="ARBA" id="ARBA00004170"/>
    </source>
</evidence>
<comment type="subunit">
    <text evidence="15">Monomer and homodimer. Part of the essential Sec protein translocation apparatus which comprises SecA, SecYEG and auxiliary proteins SecDF. Other proteins may also be involved.</text>
</comment>
<evidence type="ECO:0000256" key="11">
    <source>
        <dbReference type="ARBA" id="ARBA00022927"/>
    </source>
</evidence>
<dbReference type="SUPFAM" id="SSF52540">
    <property type="entry name" value="P-loop containing nucleoside triphosphate hydrolases"/>
    <property type="match status" value="2"/>
</dbReference>
<reference evidence="20 21" key="1">
    <citation type="journal article" date="2014" name="Proc. Natl. Acad. Sci. U.S.A.">
        <title>Functional type 2 photosynthetic reaction centers found in the rare bacterial phylum Gemmatimonadetes.</title>
        <authorList>
            <person name="Zeng Y."/>
            <person name="Feng F."/>
            <person name="Medova H."/>
            <person name="Dean J."/>
            <person name="Koblizek M."/>
        </authorList>
    </citation>
    <scope>NUCLEOTIDE SEQUENCE [LARGE SCALE GENOMIC DNA]</scope>
    <source>
        <strain evidence="20 21">AP64</strain>
    </source>
</reference>
<reference evidence="20 21" key="2">
    <citation type="journal article" date="2016" name="Environ. Microbiol. Rep.">
        <title>Metagenomic evidence for the presence of phototrophic Gemmatimonadetes bacteria in diverse environments.</title>
        <authorList>
            <person name="Zeng Y."/>
            <person name="Baumbach J."/>
            <person name="Barbosa E.G."/>
            <person name="Azevedo V."/>
            <person name="Zhang C."/>
            <person name="Koblizek M."/>
        </authorList>
    </citation>
    <scope>NUCLEOTIDE SEQUENCE [LARGE SCALE GENOMIC DNA]</scope>
    <source>
        <strain evidence="20 21">AP64</strain>
    </source>
</reference>
<keyword evidence="8 15" id="KW-0547">Nucleotide-binding</keyword>
<keyword evidence="12 15" id="KW-1278">Translocase</keyword>
<feature type="domain" description="Helicase ATP-binding" evidence="17">
    <location>
        <begin position="151"/>
        <end position="310"/>
    </location>
</feature>
<comment type="subcellular location">
    <subcellularLocation>
        <location evidence="15">Cell membrane</location>
        <topology evidence="15">Peripheral membrane protein</topology>
        <orientation evidence="15">Cytoplasmic side</orientation>
    </subcellularLocation>
    <subcellularLocation>
        <location evidence="15">Cytoplasm</location>
    </subcellularLocation>
    <subcellularLocation>
        <location evidence="2">Membrane</location>
        <topology evidence="2">Peripheral membrane protein</topology>
    </subcellularLocation>
    <text evidence="15">Distribution is 50-50.</text>
</comment>
<dbReference type="PRINTS" id="PR00906">
    <property type="entry name" value="SECA"/>
</dbReference>
<dbReference type="PROSITE" id="PS51194">
    <property type="entry name" value="HELICASE_CTER"/>
    <property type="match status" value="1"/>
</dbReference>
<dbReference type="InterPro" id="IPR011115">
    <property type="entry name" value="SecA_DEAD"/>
</dbReference>
<dbReference type="GO" id="GO:0006605">
    <property type="term" value="P:protein targeting"/>
    <property type="evidence" value="ECO:0007669"/>
    <property type="project" value="UniProtKB-UniRule"/>
</dbReference>
<dbReference type="PROSITE" id="PS51196">
    <property type="entry name" value="SECA_MOTOR_DEAD"/>
    <property type="match status" value="1"/>
</dbReference>
<dbReference type="Pfam" id="PF02810">
    <property type="entry name" value="SEC-C"/>
    <property type="match status" value="1"/>
</dbReference>
<dbReference type="GO" id="GO:0065002">
    <property type="term" value="P:intracellular protein transmembrane transport"/>
    <property type="evidence" value="ECO:0007669"/>
    <property type="project" value="UniProtKB-UniRule"/>
</dbReference>
<dbReference type="KEGG" id="gph:GEMMAAP_10190"/>
<dbReference type="Pfam" id="PF07516">
    <property type="entry name" value="SecA_SW"/>
    <property type="match status" value="1"/>
</dbReference>
<dbReference type="EMBL" id="CP011454">
    <property type="protein sequence ID" value="AMW05092.1"/>
    <property type="molecule type" value="Genomic_DNA"/>
</dbReference>
<keyword evidence="14 15" id="KW-0472">Membrane</keyword>
<dbReference type="SUPFAM" id="SSF81767">
    <property type="entry name" value="Pre-protein crosslinking domain of SecA"/>
    <property type="match status" value="1"/>
</dbReference>
<dbReference type="CDD" id="cd18803">
    <property type="entry name" value="SF2_C_secA"/>
    <property type="match status" value="1"/>
</dbReference>
<dbReference type="RefSeq" id="WP_026849832.1">
    <property type="nucleotide sequence ID" value="NZ_CP011454.1"/>
</dbReference>
<dbReference type="GO" id="GO:0005829">
    <property type="term" value="C:cytosol"/>
    <property type="evidence" value="ECO:0007669"/>
    <property type="project" value="TreeGrafter"/>
</dbReference>
<dbReference type="FunFam" id="3.40.50.300:FF:000113">
    <property type="entry name" value="Preprotein translocase subunit SecA"/>
    <property type="match status" value="1"/>
</dbReference>
<evidence type="ECO:0000256" key="14">
    <source>
        <dbReference type="ARBA" id="ARBA00023136"/>
    </source>
</evidence>
<dbReference type="InterPro" id="IPR001650">
    <property type="entry name" value="Helicase_C-like"/>
</dbReference>
<dbReference type="PROSITE" id="PS51192">
    <property type="entry name" value="HELICASE_ATP_BIND_1"/>
    <property type="match status" value="1"/>
</dbReference>
<evidence type="ECO:0000256" key="10">
    <source>
        <dbReference type="ARBA" id="ARBA00022840"/>
    </source>
</evidence>
<dbReference type="GO" id="GO:0008564">
    <property type="term" value="F:protein-exporting ATPase activity"/>
    <property type="evidence" value="ECO:0007669"/>
    <property type="project" value="UniProtKB-EC"/>
</dbReference>
<dbReference type="Gene3D" id="3.10.450.50">
    <property type="match status" value="1"/>
</dbReference>
<evidence type="ECO:0000256" key="4">
    <source>
        <dbReference type="ARBA" id="ARBA00022448"/>
    </source>
</evidence>
<dbReference type="Gene3D" id="3.40.50.300">
    <property type="entry name" value="P-loop containing nucleotide triphosphate hydrolases"/>
    <property type="match status" value="2"/>
</dbReference>
<dbReference type="GO" id="GO:0043952">
    <property type="term" value="P:protein transport by the Sec complex"/>
    <property type="evidence" value="ECO:0007669"/>
    <property type="project" value="UniProtKB-ARBA"/>
</dbReference>
<dbReference type="eggNOG" id="COG0653">
    <property type="taxonomic scope" value="Bacteria"/>
</dbReference>
<dbReference type="STRING" id="1379270.GEMMAAP_10190"/>
<keyword evidence="6 15" id="KW-0963">Cytoplasm</keyword>
<evidence type="ECO:0000256" key="1">
    <source>
        <dbReference type="ARBA" id="ARBA00001947"/>
    </source>
</evidence>
<evidence type="ECO:0000259" key="19">
    <source>
        <dbReference type="PROSITE" id="PS51196"/>
    </source>
</evidence>
<dbReference type="OrthoDB" id="9805579at2"/>
<dbReference type="GO" id="GO:0005524">
    <property type="term" value="F:ATP binding"/>
    <property type="evidence" value="ECO:0007669"/>
    <property type="project" value="UniProtKB-UniRule"/>
</dbReference>
<dbReference type="GO" id="GO:0005886">
    <property type="term" value="C:plasma membrane"/>
    <property type="evidence" value="ECO:0007669"/>
    <property type="project" value="UniProtKB-SubCell"/>
</dbReference>
<dbReference type="InterPro" id="IPR014001">
    <property type="entry name" value="Helicase_ATP-bd"/>
</dbReference>
<keyword evidence="9" id="KW-0862">Zinc</keyword>
<feature type="domain" description="SecA family profile" evidence="19">
    <location>
        <begin position="3"/>
        <end position="765"/>
    </location>
</feature>
<comment type="catalytic activity">
    <reaction evidence="15">
        <text>ATP + H2O + cellular proteinSide 1 = ADP + phosphate + cellular proteinSide 2.</text>
        <dbReference type="EC" id="7.4.2.8"/>
    </reaction>
</comment>
<feature type="binding site" evidence="15">
    <location>
        <begin position="167"/>
        <end position="171"/>
    </location>
    <ligand>
        <name>ATP</name>
        <dbReference type="ChEBI" id="CHEBI:30616"/>
    </ligand>
</feature>
<organism evidence="20 21">
    <name type="scientific">Gemmatimonas phototrophica</name>
    <dbReference type="NCBI Taxonomy" id="1379270"/>
    <lineage>
        <taxon>Bacteria</taxon>
        <taxon>Pseudomonadati</taxon>
        <taxon>Gemmatimonadota</taxon>
        <taxon>Gemmatimonadia</taxon>
        <taxon>Gemmatimonadales</taxon>
        <taxon>Gemmatimonadaceae</taxon>
        <taxon>Gemmatimonas</taxon>
    </lineage>
</organism>
<dbReference type="EC" id="7.4.2.8" evidence="15"/>
<evidence type="ECO:0000256" key="9">
    <source>
        <dbReference type="ARBA" id="ARBA00022833"/>
    </source>
</evidence>
<gene>
    <name evidence="15" type="primary">secA</name>
    <name evidence="20" type="ORF">GEMMAAP_10190</name>
</gene>
<dbReference type="InterPro" id="IPR011116">
    <property type="entry name" value="SecA_Wing/Scaffold"/>
</dbReference>
<dbReference type="NCBIfam" id="TIGR00963">
    <property type="entry name" value="secA"/>
    <property type="match status" value="1"/>
</dbReference>
<evidence type="ECO:0000313" key="20">
    <source>
        <dbReference type="EMBL" id="AMW05092.1"/>
    </source>
</evidence>
<comment type="function">
    <text evidence="15">Part of the Sec protein translocase complex. Interacts with the SecYEG preprotein conducting channel. Has a central role in coupling the hydrolysis of ATP to the transfer of proteins into and across the cell membrane, serving as an ATP-driven molecular motor driving the stepwise translocation of polypeptide chains across the membrane.</text>
</comment>
<evidence type="ECO:0000256" key="16">
    <source>
        <dbReference type="RuleBase" id="RU003874"/>
    </source>
</evidence>
<dbReference type="Pfam" id="PF01043">
    <property type="entry name" value="SecA_PP_bind"/>
    <property type="match status" value="1"/>
</dbReference>
<dbReference type="InterPro" id="IPR044722">
    <property type="entry name" value="SecA_SF2_C"/>
</dbReference>
<keyword evidence="5 15" id="KW-1003">Cell membrane</keyword>
<sequence>MLKGLISKVFGTRHERERKRVQPILDEIHQIEARLATLSDAEIQGQTAKFRGILAERTGPIDARIQELKAAKHDTADAAERERIDGELQGADGRGGVEAELRTAIAETLDELLPEAFATVREACRRLKGSPVSVIGHEITWDMVPYDVQLIGGIQLHLGRIAEMATGEGKTLVATLPLYLNALPGRGSHLVTVNNYLARRDSQWMGHLYTWLGLTVGCLDDTEPGSWERRAVYAADITYGTNNEFGFDYLRDNMVVSLEQRVQRPHIFALVDEVDSVLIDEARTPLIISGPVGNESDGQYAEFNTSVERLVRKQNELVNQLVADGERALEAKDTDTAALEFYKAQMGGPKNKRLMKVLQEPGVKQLVQRVELDVIADKKLPVSKRSFKDMEDNLLFVLDEKGHTVHLTEKGLDWLSPDHPDTFVLPDIALLIGQIDRDMDLSAAERLERRNTVEREYATKSERLNIIHQLLRAHALYEKDVNYVVQDGQVLIVDEFTGRTMPGRRWSEGLHQAVEAKERVQVKGETQTLATITIQNYFRMYEKLAGMTGTAETEEAEFHTIYGLEVSVIPTNRPIQRDDRQDLVFKTRREKYNAIVEETRRLHELGFPVLVGTASVEASETLSRLMTRAGMKHAVLNAKYHQREAEIVSEAGRPGAIMIATNMAGRGTDIKLSEGVREAKASRITDPDGKEIDITEIGGLHIVGSERHESRRIDRQLRGRSGRQGDPGASQFFLSLEDDLMRLFGSERIAKLMDRMGAQDGEVLTHPLITRSIEQAQKRVELQNFQSRKRLLEYDDVMNQQREVIYSLRAFALEGGEELKGEAIKMLERGVQRRVEQALATFDKQEDWDFEYVQQDLLMHYMLQVPAFAEHPPATLEEAQALAVEAVHAAFALKVESLNQVTDESGNGFADRLLSLVTLNVIDEKWKDHLYDLDQLRASIHYRSWGQKDPLVEYKQDAYTMFVDLMHDVANSFTERFLKAQLVFEPSPTEAFEPPPMPAEFMREEVGRPTKRFNALGILEDIPLDELMAVEQGEADEDDIIDADQGEHDAPVRTVAHSVPQVVGAGPVRSLGEAAGAGLPAGWEQTPRNNACPCGSGKKFKKCHGAHL</sequence>
<keyword evidence="10 15" id="KW-0067">ATP-binding</keyword>
<dbReference type="Gene3D" id="1.10.3060.10">
    <property type="entry name" value="Helical scaffold and wing domains of SecA"/>
    <property type="match status" value="1"/>
</dbReference>
<dbReference type="InterPro" id="IPR036670">
    <property type="entry name" value="SecA_X-link_sf"/>
</dbReference>
<dbReference type="GO" id="GO:0031522">
    <property type="term" value="C:cell envelope Sec protein transport complex"/>
    <property type="evidence" value="ECO:0007669"/>
    <property type="project" value="TreeGrafter"/>
</dbReference>
<dbReference type="SUPFAM" id="SSF81886">
    <property type="entry name" value="Helical scaffold and wing domains of SecA"/>
    <property type="match status" value="1"/>
</dbReference>
<evidence type="ECO:0000256" key="7">
    <source>
        <dbReference type="ARBA" id="ARBA00022723"/>
    </source>
</evidence>
<accession>A0A143BKP9</accession>
<keyword evidence="21" id="KW-1185">Reference proteome</keyword>
<dbReference type="Pfam" id="PF07517">
    <property type="entry name" value="SecA_DEAD"/>
    <property type="match status" value="1"/>
</dbReference>
<dbReference type="InterPro" id="IPR004027">
    <property type="entry name" value="SEC_C_motif"/>
</dbReference>
<evidence type="ECO:0000256" key="5">
    <source>
        <dbReference type="ARBA" id="ARBA00022475"/>
    </source>
</evidence>
<dbReference type="Pfam" id="PF21090">
    <property type="entry name" value="P-loop_SecA"/>
    <property type="match status" value="1"/>
</dbReference>
<name>A0A143BKP9_9BACT</name>
<feature type="domain" description="Helicase C-terminal" evidence="18">
    <location>
        <begin position="587"/>
        <end position="781"/>
    </location>
</feature>
<dbReference type="GO" id="GO:0046872">
    <property type="term" value="F:metal ion binding"/>
    <property type="evidence" value="ECO:0007669"/>
    <property type="project" value="UniProtKB-KW"/>
</dbReference>
<evidence type="ECO:0000256" key="3">
    <source>
        <dbReference type="ARBA" id="ARBA00007650"/>
    </source>
</evidence>
<dbReference type="CDD" id="cd17928">
    <property type="entry name" value="DEXDc_SecA"/>
    <property type="match status" value="1"/>
</dbReference>
<evidence type="ECO:0000313" key="21">
    <source>
        <dbReference type="Proteomes" id="UP000076404"/>
    </source>
</evidence>
<dbReference type="InterPro" id="IPR000185">
    <property type="entry name" value="SecA"/>
</dbReference>
<evidence type="ECO:0000259" key="17">
    <source>
        <dbReference type="PROSITE" id="PS51192"/>
    </source>
</evidence>
<dbReference type="PANTHER" id="PTHR30612:SF0">
    <property type="entry name" value="CHLOROPLAST PROTEIN-TRANSPORTING ATPASE"/>
    <property type="match status" value="1"/>
</dbReference>
<evidence type="ECO:0000259" key="18">
    <source>
        <dbReference type="PROSITE" id="PS51194"/>
    </source>
</evidence>
<proteinExistence type="inferred from homology"/>
<dbReference type="InterPro" id="IPR027417">
    <property type="entry name" value="P-loop_NTPase"/>
</dbReference>
<evidence type="ECO:0000256" key="6">
    <source>
        <dbReference type="ARBA" id="ARBA00022490"/>
    </source>
</evidence>
<dbReference type="InterPro" id="IPR011130">
    <property type="entry name" value="SecA_preprotein_X-link_dom"/>
</dbReference>
<keyword evidence="11 15" id="KW-0653">Protein transport</keyword>
<feature type="binding site" evidence="15">
    <location>
        <position position="669"/>
    </location>
    <ligand>
        <name>ATP</name>
        <dbReference type="ChEBI" id="CHEBI:30616"/>
    </ligand>
</feature>
<dbReference type="PANTHER" id="PTHR30612">
    <property type="entry name" value="SECA INNER MEMBRANE COMPONENT OF SEC PROTEIN SECRETION SYSTEM"/>
    <property type="match status" value="1"/>
</dbReference>
<dbReference type="GO" id="GO:0017038">
    <property type="term" value="P:protein import"/>
    <property type="evidence" value="ECO:0007669"/>
    <property type="project" value="InterPro"/>
</dbReference>
<keyword evidence="7" id="KW-0479">Metal-binding</keyword>
<comment type="cofactor">
    <cofactor evidence="1">
        <name>Zn(2+)</name>
        <dbReference type="ChEBI" id="CHEBI:29105"/>
    </cofactor>
</comment>
<dbReference type="Gene3D" id="3.90.1440.10">
    <property type="entry name" value="SecA, preprotein cross-linking domain"/>
    <property type="match status" value="1"/>
</dbReference>
<dbReference type="InterPro" id="IPR036266">
    <property type="entry name" value="SecA_Wing/Scaffold_sf"/>
</dbReference>
<dbReference type="NCBIfam" id="NF009538">
    <property type="entry name" value="PRK12904.1"/>
    <property type="match status" value="1"/>
</dbReference>
<evidence type="ECO:0000256" key="12">
    <source>
        <dbReference type="ARBA" id="ARBA00022967"/>
    </source>
</evidence>
<protein>
    <recommendedName>
        <fullName evidence="15 16">Protein translocase subunit SecA</fullName>
        <ecNumber evidence="15">7.4.2.8</ecNumber>
    </recommendedName>
</protein>
<evidence type="ECO:0000256" key="15">
    <source>
        <dbReference type="HAMAP-Rule" id="MF_01382"/>
    </source>
</evidence>